<organism evidence="2">
    <name type="scientific">Physcomitrium patens</name>
    <name type="common">Spreading-leaved earth moss</name>
    <name type="synonym">Physcomitrella patens</name>
    <dbReference type="NCBI Taxonomy" id="3218"/>
    <lineage>
        <taxon>Eukaryota</taxon>
        <taxon>Viridiplantae</taxon>
        <taxon>Streptophyta</taxon>
        <taxon>Embryophyta</taxon>
        <taxon>Bryophyta</taxon>
        <taxon>Bryophytina</taxon>
        <taxon>Bryopsida</taxon>
        <taxon>Funariidae</taxon>
        <taxon>Funariales</taxon>
        <taxon>Funariaceae</taxon>
        <taxon>Physcomitrium</taxon>
    </lineage>
</organism>
<dbReference type="InParanoid" id="A0A2K1KWM4"/>
<reference evidence="2 4" key="1">
    <citation type="journal article" date="2008" name="Science">
        <title>The Physcomitrella genome reveals evolutionary insights into the conquest of land by plants.</title>
        <authorList>
            <person name="Rensing S."/>
            <person name="Lang D."/>
            <person name="Zimmer A."/>
            <person name="Terry A."/>
            <person name="Salamov A."/>
            <person name="Shapiro H."/>
            <person name="Nishiyama T."/>
            <person name="Perroud P.-F."/>
            <person name="Lindquist E."/>
            <person name="Kamisugi Y."/>
            <person name="Tanahashi T."/>
            <person name="Sakakibara K."/>
            <person name="Fujita T."/>
            <person name="Oishi K."/>
            <person name="Shin-I T."/>
            <person name="Kuroki Y."/>
            <person name="Toyoda A."/>
            <person name="Suzuki Y."/>
            <person name="Hashimoto A."/>
            <person name="Yamaguchi K."/>
            <person name="Sugano A."/>
            <person name="Kohara Y."/>
            <person name="Fujiyama A."/>
            <person name="Anterola A."/>
            <person name="Aoki S."/>
            <person name="Ashton N."/>
            <person name="Barbazuk W.B."/>
            <person name="Barker E."/>
            <person name="Bennetzen J."/>
            <person name="Bezanilla M."/>
            <person name="Blankenship R."/>
            <person name="Cho S.H."/>
            <person name="Dutcher S."/>
            <person name="Estelle M."/>
            <person name="Fawcett J.A."/>
            <person name="Gundlach H."/>
            <person name="Hanada K."/>
            <person name="Heyl A."/>
            <person name="Hicks K.A."/>
            <person name="Hugh J."/>
            <person name="Lohr M."/>
            <person name="Mayer K."/>
            <person name="Melkozernov A."/>
            <person name="Murata T."/>
            <person name="Nelson D."/>
            <person name="Pils B."/>
            <person name="Prigge M."/>
            <person name="Reiss B."/>
            <person name="Renner T."/>
            <person name="Rombauts S."/>
            <person name="Rushton P."/>
            <person name="Sanderfoot A."/>
            <person name="Schween G."/>
            <person name="Shiu S.-H."/>
            <person name="Stueber K."/>
            <person name="Theodoulou F.L."/>
            <person name="Tu H."/>
            <person name="Van de Peer Y."/>
            <person name="Verrier P.J."/>
            <person name="Waters E."/>
            <person name="Wood A."/>
            <person name="Yang L."/>
            <person name="Cove D."/>
            <person name="Cuming A."/>
            <person name="Hasebe M."/>
            <person name="Lucas S."/>
            <person name="Mishler D.B."/>
            <person name="Reski R."/>
            <person name="Grigoriev I."/>
            <person name="Quatrano R.S."/>
            <person name="Boore J.L."/>
        </authorList>
    </citation>
    <scope>NUCLEOTIDE SEQUENCE [LARGE SCALE GENOMIC DNA]</scope>
    <source>
        <strain evidence="3 4">cv. Gransden 2004</strain>
    </source>
</reference>
<protein>
    <submittedName>
        <fullName evidence="2 3">Uncharacterized protein</fullName>
    </submittedName>
</protein>
<dbReference type="EMBL" id="ABEU02000003">
    <property type="protein sequence ID" value="PNR58171.1"/>
    <property type="molecule type" value="Genomic_DNA"/>
</dbReference>
<keyword evidence="4" id="KW-1185">Reference proteome</keyword>
<dbReference type="EnsemblPlants" id="Pp3c3_30440V3.2">
    <property type="protein sequence ID" value="PAC:32941562.CDS.1"/>
    <property type="gene ID" value="Pp3c3_30440"/>
</dbReference>
<dbReference type="Proteomes" id="UP000006727">
    <property type="component" value="Chromosome 3"/>
</dbReference>
<evidence type="ECO:0000313" key="2">
    <source>
        <dbReference type="EMBL" id="PNR58171.1"/>
    </source>
</evidence>
<reference evidence="2 4" key="2">
    <citation type="journal article" date="2018" name="Plant J.">
        <title>The Physcomitrella patens chromosome-scale assembly reveals moss genome structure and evolution.</title>
        <authorList>
            <person name="Lang D."/>
            <person name="Ullrich K.K."/>
            <person name="Murat F."/>
            <person name="Fuchs J."/>
            <person name="Jenkins J."/>
            <person name="Haas F.B."/>
            <person name="Piednoel M."/>
            <person name="Gundlach H."/>
            <person name="Van Bel M."/>
            <person name="Meyberg R."/>
            <person name="Vives C."/>
            <person name="Morata J."/>
            <person name="Symeonidi A."/>
            <person name="Hiss M."/>
            <person name="Muchero W."/>
            <person name="Kamisugi Y."/>
            <person name="Saleh O."/>
            <person name="Blanc G."/>
            <person name="Decker E.L."/>
            <person name="van Gessel N."/>
            <person name="Grimwood J."/>
            <person name="Hayes R.D."/>
            <person name="Graham S.W."/>
            <person name="Gunter L.E."/>
            <person name="McDaniel S.F."/>
            <person name="Hoernstein S.N.W."/>
            <person name="Larsson A."/>
            <person name="Li F.W."/>
            <person name="Perroud P.F."/>
            <person name="Phillips J."/>
            <person name="Ranjan P."/>
            <person name="Rokshar D.S."/>
            <person name="Rothfels C.J."/>
            <person name="Schneider L."/>
            <person name="Shu S."/>
            <person name="Stevenson D.W."/>
            <person name="Thummler F."/>
            <person name="Tillich M."/>
            <person name="Villarreal Aguilar J.C."/>
            <person name="Widiez T."/>
            <person name="Wong G.K."/>
            <person name="Wymore A."/>
            <person name="Zhang Y."/>
            <person name="Zimmer A.D."/>
            <person name="Quatrano R.S."/>
            <person name="Mayer K.F.X."/>
            <person name="Goodstein D."/>
            <person name="Casacuberta J.M."/>
            <person name="Vandepoele K."/>
            <person name="Reski R."/>
            <person name="Cuming A.C."/>
            <person name="Tuskan G.A."/>
            <person name="Maumus F."/>
            <person name="Salse J."/>
            <person name="Schmutz J."/>
            <person name="Rensing S.A."/>
        </authorList>
    </citation>
    <scope>NUCLEOTIDE SEQUENCE [LARGE SCALE GENOMIC DNA]</scope>
    <source>
        <strain evidence="3 4">cv. Gransden 2004</strain>
    </source>
</reference>
<dbReference type="AlphaFoldDB" id="A0A2K1KWM4"/>
<accession>A0A2K1KWM4</accession>
<sequence length="102" mass="11229">MRGRDVHLAGRGRTPRGRHWTPPAAIALRPGSPESSSGVEVLSALENTDQMYALLNRSCSSIVVSNRFHPHLHIPAFPFYRNGYGATPPPLPFTHSIVSIHH</sequence>
<feature type="region of interest" description="Disordered" evidence="1">
    <location>
        <begin position="1"/>
        <end position="37"/>
    </location>
</feature>
<evidence type="ECO:0000256" key="1">
    <source>
        <dbReference type="SAM" id="MobiDB-lite"/>
    </source>
</evidence>
<name>A0A2K1KWM4_PHYPA</name>
<reference evidence="3" key="3">
    <citation type="submission" date="2020-12" db="UniProtKB">
        <authorList>
            <consortium name="EnsemblPlants"/>
        </authorList>
    </citation>
    <scope>IDENTIFICATION</scope>
</reference>
<dbReference type="Gramene" id="Pp3c3_30440V3.2">
    <property type="protein sequence ID" value="PAC:32941562.CDS.1"/>
    <property type="gene ID" value="Pp3c3_30440"/>
</dbReference>
<gene>
    <name evidence="2" type="ORF">PHYPA_005166</name>
</gene>
<proteinExistence type="predicted"/>
<evidence type="ECO:0000313" key="4">
    <source>
        <dbReference type="Proteomes" id="UP000006727"/>
    </source>
</evidence>
<dbReference type="Gramene" id="Pp3c3_30440V3.1">
    <property type="protein sequence ID" value="PAC:32941561.CDS.1"/>
    <property type="gene ID" value="Pp3c3_30440"/>
</dbReference>
<evidence type="ECO:0000313" key="3">
    <source>
        <dbReference type="EnsemblPlants" id="PAC:32941561.CDS.1"/>
    </source>
</evidence>
<dbReference type="EnsemblPlants" id="Pp3c3_30440V3.1">
    <property type="protein sequence ID" value="PAC:32941561.CDS.1"/>
    <property type="gene ID" value="Pp3c3_30440"/>
</dbReference>